<gene>
    <name evidence="2" type="ORF">CLV67_11990</name>
</gene>
<dbReference type="InterPro" id="IPR039422">
    <property type="entry name" value="MarR/SlyA-like"/>
</dbReference>
<feature type="domain" description="HTH marR-type" evidence="1">
    <location>
        <begin position="5"/>
        <end position="141"/>
    </location>
</feature>
<dbReference type="AlphaFoldDB" id="A0A2T0K135"/>
<dbReference type="PANTHER" id="PTHR33164">
    <property type="entry name" value="TRANSCRIPTIONAL REGULATOR, MARR FAMILY"/>
    <property type="match status" value="1"/>
</dbReference>
<dbReference type="PROSITE" id="PS50995">
    <property type="entry name" value="HTH_MARR_2"/>
    <property type="match status" value="1"/>
</dbReference>
<dbReference type="SUPFAM" id="SSF46785">
    <property type="entry name" value="Winged helix' DNA-binding domain"/>
    <property type="match status" value="1"/>
</dbReference>
<keyword evidence="2" id="KW-0238">DNA-binding</keyword>
<dbReference type="EMBL" id="PVMZ01000019">
    <property type="protein sequence ID" value="PRX16509.1"/>
    <property type="molecule type" value="Genomic_DNA"/>
</dbReference>
<dbReference type="Gene3D" id="1.10.10.10">
    <property type="entry name" value="Winged helix-like DNA-binding domain superfamily/Winged helix DNA-binding domain"/>
    <property type="match status" value="1"/>
</dbReference>
<dbReference type="PANTHER" id="PTHR33164:SF43">
    <property type="entry name" value="HTH-TYPE TRANSCRIPTIONAL REPRESSOR YETL"/>
    <property type="match status" value="1"/>
</dbReference>
<dbReference type="OrthoDB" id="3526267at2"/>
<evidence type="ECO:0000259" key="1">
    <source>
        <dbReference type="PROSITE" id="PS50995"/>
    </source>
</evidence>
<dbReference type="GO" id="GO:0003700">
    <property type="term" value="F:DNA-binding transcription factor activity"/>
    <property type="evidence" value="ECO:0007669"/>
    <property type="project" value="InterPro"/>
</dbReference>
<protein>
    <submittedName>
        <fullName evidence="2">DNA-binding MarR family transcriptional regulator</fullName>
    </submittedName>
</protein>
<evidence type="ECO:0000313" key="2">
    <source>
        <dbReference type="EMBL" id="PRX16509.1"/>
    </source>
</evidence>
<reference evidence="2 3" key="1">
    <citation type="submission" date="2018-03" db="EMBL/GenBank/DDBJ databases">
        <title>Genomic Encyclopedia of Archaeal and Bacterial Type Strains, Phase II (KMG-II): from individual species to whole genera.</title>
        <authorList>
            <person name="Goeker M."/>
        </authorList>
    </citation>
    <scope>NUCLEOTIDE SEQUENCE [LARGE SCALE GENOMIC DNA]</scope>
    <source>
        <strain evidence="2 3">DSM 43146</strain>
    </source>
</reference>
<keyword evidence="3" id="KW-1185">Reference proteome</keyword>
<dbReference type="RefSeq" id="WP_106327093.1">
    <property type="nucleotide sequence ID" value="NZ_BOMO01000126.1"/>
</dbReference>
<organism evidence="2 3">
    <name type="scientific">Actinoplanes italicus</name>
    <dbReference type="NCBI Taxonomy" id="113567"/>
    <lineage>
        <taxon>Bacteria</taxon>
        <taxon>Bacillati</taxon>
        <taxon>Actinomycetota</taxon>
        <taxon>Actinomycetes</taxon>
        <taxon>Micromonosporales</taxon>
        <taxon>Micromonosporaceae</taxon>
        <taxon>Actinoplanes</taxon>
    </lineage>
</organism>
<dbReference type="SMART" id="SM00347">
    <property type="entry name" value="HTH_MARR"/>
    <property type="match status" value="1"/>
</dbReference>
<evidence type="ECO:0000313" key="3">
    <source>
        <dbReference type="Proteomes" id="UP000239415"/>
    </source>
</evidence>
<dbReference type="InterPro" id="IPR036390">
    <property type="entry name" value="WH_DNA-bd_sf"/>
</dbReference>
<comment type="caution">
    <text evidence="2">The sequence shown here is derived from an EMBL/GenBank/DDBJ whole genome shotgun (WGS) entry which is preliminary data.</text>
</comment>
<dbReference type="InterPro" id="IPR000835">
    <property type="entry name" value="HTH_MarR-typ"/>
</dbReference>
<sequence>MSDTDVAAWAALLRVHAALVPTLDRELQAACALPLTWYDVLLELNYAPGRRLSMGELGQRAVVSRTRVSRVVDALADAGLVTREGNPDDRRSAYATLTEMGLDRFRAAAPVYLDGIKRHFTDLISADESRTIAAALAKVLAHRPV</sequence>
<dbReference type="Pfam" id="PF12802">
    <property type="entry name" value="MarR_2"/>
    <property type="match status" value="1"/>
</dbReference>
<name>A0A2T0K135_9ACTN</name>
<dbReference type="Proteomes" id="UP000239415">
    <property type="component" value="Unassembled WGS sequence"/>
</dbReference>
<proteinExistence type="predicted"/>
<dbReference type="GO" id="GO:0006950">
    <property type="term" value="P:response to stress"/>
    <property type="evidence" value="ECO:0007669"/>
    <property type="project" value="TreeGrafter"/>
</dbReference>
<accession>A0A2T0K135</accession>
<dbReference type="GO" id="GO:0003677">
    <property type="term" value="F:DNA binding"/>
    <property type="evidence" value="ECO:0007669"/>
    <property type="project" value="UniProtKB-KW"/>
</dbReference>
<dbReference type="PRINTS" id="PR00598">
    <property type="entry name" value="HTHMARR"/>
</dbReference>
<dbReference type="InterPro" id="IPR036388">
    <property type="entry name" value="WH-like_DNA-bd_sf"/>
</dbReference>